<gene>
    <name evidence="2" type="ORF">WICANDRAFT_63151</name>
</gene>
<feature type="compositionally biased region" description="Low complexity" evidence="1">
    <location>
        <begin position="25"/>
        <end position="37"/>
    </location>
</feature>
<keyword evidence="3" id="KW-1185">Reference proteome</keyword>
<dbReference type="SUPFAM" id="SSF56112">
    <property type="entry name" value="Protein kinase-like (PK-like)"/>
    <property type="match status" value="1"/>
</dbReference>
<dbReference type="EMBL" id="KV454211">
    <property type="protein sequence ID" value="ODQ58641.1"/>
    <property type="molecule type" value="Genomic_DNA"/>
</dbReference>
<dbReference type="Pfam" id="PF06293">
    <property type="entry name" value="Kdo"/>
    <property type="match status" value="1"/>
</dbReference>
<dbReference type="AlphaFoldDB" id="A0A1E3NZH5"/>
<evidence type="ECO:0000256" key="1">
    <source>
        <dbReference type="SAM" id="MobiDB-lite"/>
    </source>
</evidence>
<dbReference type="Proteomes" id="UP000094112">
    <property type="component" value="Unassembled WGS sequence"/>
</dbReference>
<accession>A0A1E3NZH5</accession>
<dbReference type="GeneID" id="30200745"/>
<organism evidence="2 3">
    <name type="scientific">Wickerhamomyces anomalus (strain ATCC 58044 / CBS 1984 / NCYC 433 / NRRL Y-366-8)</name>
    <name type="common">Yeast</name>
    <name type="synonym">Hansenula anomala</name>
    <dbReference type="NCBI Taxonomy" id="683960"/>
    <lineage>
        <taxon>Eukaryota</taxon>
        <taxon>Fungi</taxon>
        <taxon>Dikarya</taxon>
        <taxon>Ascomycota</taxon>
        <taxon>Saccharomycotina</taxon>
        <taxon>Saccharomycetes</taxon>
        <taxon>Phaffomycetales</taxon>
        <taxon>Wickerhamomycetaceae</taxon>
        <taxon>Wickerhamomyces</taxon>
    </lineage>
</organism>
<evidence type="ECO:0000313" key="2">
    <source>
        <dbReference type="EMBL" id="ODQ58641.1"/>
    </source>
</evidence>
<reference evidence="2 3" key="1">
    <citation type="journal article" date="2016" name="Proc. Natl. Acad. Sci. U.S.A.">
        <title>Comparative genomics of biotechnologically important yeasts.</title>
        <authorList>
            <person name="Riley R."/>
            <person name="Haridas S."/>
            <person name="Wolfe K.H."/>
            <person name="Lopes M.R."/>
            <person name="Hittinger C.T."/>
            <person name="Goeker M."/>
            <person name="Salamov A.A."/>
            <person name="Wisecaver J.H."/>
            <person name="Long T.M."/>
            <person name="Calvey C.H."/>
            <person name="Aerts A.L."/>
            <person name="Barry K.W."/>
            <person name="Choi C."/>
            <person name="Clum A."/>
            <person name="Coughlan A.Y."/>
            <person name="Deshpande S."/>
            <person name="Douglass A.P."/>
            <person name="Hanson S.J."/>
            <person name="Klenk H.-P."/>
            <person name="LaButti K.M."/>
            <person name="Lapidus A."/>
            <person name="Lindquist E.A."/>
            <person name="Lipzen A.M."/>
            <person name="Meier-Kolthoff J.P."/>
            <person name="Ohm R.A."/>
            <person name="Otillar R.P."/>
            <person name="Pangilinan J.L."/>
            <person name="Peng Y."/>
            <person name="Rokas A."/>
            <person name="Rosa C.A."/>
            <person name="Scheuner C."/>
            <person name="Sibirny A.A."/>
            <person name="Slot J.C."/>
            <person name="Stielow J.B."/>
            <person name="Sun H."/>
            <person name="Kurtzman C.P."/>
            <person name="Blackwell M."/>
            <person name="Grigoriev I.V."/>
            <person name="Jeffries T.W."/>
        </authorList>
    </citation>
    <scope>NUCLEOTIDE SEQUENCE [LARGE SCALE GENOMIC DNA]</scope>
    <source>
        <strain evidence="3">ATCC 58044 / CBS 1984 / NCYC 433 / NRRL Y-366-8</strain>
    </source>
</reference>
<proteinExistence type="predicted"/>
<dbReference type="RefSeq" id="XP_019037848.1">
    <property type="nucleotide sequence ID" value="XM_019183499.1"/>
</dbReference>
<dbReference type="OrthoDB" id="3982967at2759"/>
<protein>
    <recommendedName>
        <fullName evidence="4">Protein kinase domain-containing protein</fullName>
    </recommendedName>
</protein>
<sequence length="624" mass="71525">MPFMGLEIDGYNPESPSNAQEDLRNSNTSPSTGSNNSLAHQIKSSNIKLSAEDTKENEFDSWLHERLETIDQDLMRNIQNACSADHTEVWRVLNCMWVCAGIPTEYDNREDSITQALHSCLINPVTGLFNIVYNMRLKARVNKPLKDAVELESPKFGEQIRSDLGVWSGPIGKAKIHLVLGAKKPFLSPLFNSKERGFDEKYRDFYCQLLSYLMISPTVRKGLLTDGVSMRFTHFNQIDIVNENMNSVQVDESSTNVNSSDFVDEKSKTIEMWKIYSQNASPEERVTASKIVMCILYDGCSGLINGSNAELERNDEDILTISSRCEFDTSTSPLLLQTSSGSSDTISSSRDQYSLTSTAARRNQFTNKPHTLESIPEAEIMEKIDNLGESIQEYSIDTPIEVYKMSAENYYLNFKPKNPVQGIPIQDELKDGNVILKLYDEEKIEKYFKEEGMSKYYTLTNESGGSPLFDEERYNSDFKAYEQSIFNRYLNEIQAYQRIQNYNETRLHPKHKINAPYLIGHGKIKQRSSGKFIYYMAISEIPFVERKPHDYDELLFSACDEIEKLHSIGIVHGDIMRCNICFDEQTSSIWIFDFNRCSLFDPARGIDQKLLNQDFIDLHDYKFN</sequence>
<dbReference type="Gene3D" id="1.10.510.10">
    <property type="entry name" value="Transferase(Phosphotransferase) domain 1"/>
    <property type="match status" value="1"/>
</dbReference>
<feature type="region of interest" description="Disordered" evidence="1">
    <location>
        <begin position="1"/>
        <end position="40"/>
    </location>
</feature>
<evidence type="ECO:0000313" key="3">
    <source>
        <dbReference type="Proteomes" id="UP000094112"/>
    </source>
</evidence>
<evidence type="ECO:0008006" key="4">
    <source>
        <dbReference type="Google" id="ProtNLM"/>
    </source>
</evidence>
<dbReference type="InterPro" id="IPR011009">
    <property type="entry name" value="Kinase-like_dom_sf"/>
</dbReference>
<name>A0A1E3NZH5_WICAA</name>